<evidence type="ECO:0000256" key="1">
    <source>
        <dbReference type="ARBA" id="ARBA00004651"/>
    </source>
</evidence>
<organism evidence="7 8">
    <name type="scientific">Neobacillus rhizosphaerae</name>
    <dbReference type="NCBI Taxonomy" id="2880965"/>
    <lineage>
        <taxon>Bacteria</taxon>
        <taxon>Bacillati</taxon>
        <taxon>Bacillota</taxon>
        <taxon>Bacilli</taxon>
        <taxon>Bacillales</taxon>
        <taxon>Bacillaceae</taxon>
        <taxon>Neobacillus</taxon>
    </lineage>
</organism>
<feature type="transmembrane region" description="Helical" evidence="6">
    <location>
        <begin position="6"/>
        <end position="24"/>
    </location>
</feature>
<keyword evidence="5 6" id="KW-0472">Membrane</keyword>
<gene>
    <name evidence="7" type="ORF">BACCIP111895_03061</name>
</gene>
<evidence type="ECO:0000256" key="6">
    <source>
        <dbReference type="SAM" id="Phobius"/>
    </source>
</evidence>
<evidence type="ECO:0000313" key="8">
    <source>
        <dbReference type="Proteomes" id="UP000838308"/>
    </source>
</evidence>
<feature type="transmembrane region" description="Helical" evidence="6">
    <location>
        <begin position="124"/>
        <end position="144"/>
    </location>
</feature>
<keyword evidence="8" id="KW-1185">Reference proteome</keyword>
<evidence type="ECO:0000256" key="5">
    <source>
        <dbReference type="ARBA" id="ARBA00023136"/>
    </source>
</evidence>
<feature type="transmembrane region" description="Helical" evidence="6">
    <location>
        <begin position="94"/>
        <end position="118"/>
    </location>
</feature>
<evidence type="ECO:0000256" key="4">
    <source>
        <dbReference type="ARBA" id="ARBA00022989"/>
    </source>
</evidence>
<dbReference type="EMBL" id="CALBWS010000021">
    <property type="protein sequence ID" value="CAH2715877.1"/>
    <property type="molecule type" value="Genomic_DNA"/>
</dbReference>
<dbReference type="SUPFAM" id="SSF103473">
    <property type="entry name" value="MFS general substrate transporter"/>
    <property type="match status" value="1"/>
</dbReference>
<keyword evidence="3 6" id="KW-0812">Transmembrane</keyword>
<dbReference type="Gene3D" id="1.20.1250.20">
    <property type="entry name" value="MFS general substrate transporter like domains"/>
    <property type="match status" value="1"/>
</dbReference>
<proteinExistence type="predicted"/>
<accession>A0ABM9ETA0</accession>
<feature type="transmembrane region" description="Helical" evidence="6">
    <location>
        <begin position="59"/>
        <end position="82"/>
    </location>
</feature>
<dbReference type="InterPro" id="IPR050189">
    <property type="entry name" value="MFS_Efflux_Transporters"/>
</dbReference>
<evidence type="ECO:0000313" key="7">
    <source>
        <dbReference type="EMBL" id="CAH2715877.1"/>
    </source>
</evidence>
<comment type="caution">
    <text evidence="7">The sequence shown here is derived from an EMBL/GenBank/DDBJ whole genome shotgun (WGS) entry which is preliminary data.</text>
</comment>
<reference evidence="7" key="1">
    <citation type="submission" date="2022-04" db="EMBL/GenBank/DDBJ databases">
        <authorList>
            <person name="Criscuolo A."/>
        </authorList>
    </citation>
    <scope>NUCLEOTIDE SEQUENCE</scope>
    <source>
        <strain evidence="7">CIP111895</strain>
    </source>
</reference>
<keyword evidence="2" id="KW-1003">Cell membrane</keyword>
<sequence>MSGKIVSMLLVVFGASGVAGNWYTGKLLGKNLMRTTLLYPIALAACYILLKYAGLSLMWLLGIVVLWGAVHTSGLIVSQILLTSEAPEAPEFANSLFVSFSNLGVTISTAVGGWLIAISDTGEIVWGGMLFATLALIFIAANFVSRAKSKVQSAVDVKQ</sequence>
<evidence type="ECO:0008006" key="9">
    <source>
        <dbReference type="Google" id="ProtNLM"/>
    </source>
</evidence>
<name>A0ABM9ETA0_9BACI</name>
<keyword evidence="4 6" id="KW-1133">Transmembrane helix</keyword>
<evidence type="ECO:0000256" key="3">
    <source>
        <dbReference type="ARBA" id="ARBA00022692"/>
    </source>
</evidence>
<dbReference type="PANTHER" id="PTHR43124:SF3">
    <property type="entry name" value="CHLORAMPHENICOL EFFLUX PUMP RV0191"/>
    <property type="match status" value="1"/>
</dbReference>
<dbReference type="Proteomes" id="UP000838308">
    <property type="component" value="Unassembled WGS sequence"/>
</dbReference>
<evidence type="ECO:0000256" key="2">
    <source>
        <dbReference type="ARBA" id="ARBA00022475"/>
    </source>
</evidence>
<protein>
    <recommendedName>
        <fullName evidence="9">Major facilitator superfamily (MFS) profile domain-containing protein</fullName>
    </recommendedName>
</protein>
<feature type="transmembrane region" description="Helical" evidence="6">
    <location>
        <begin position="36"/>
        <end position="53"/>
    </location>
</feature>
<dbReference type="InterPro" id="IPR036259">
    <property type="entry name" value="MFS_trans_sf"/>
</dbReference>
<dbReference type="PANTHER" id="PTHR43124">
    <property type="entry name" value="PURINE EFFLUX PUMP PBUE"/>
    <property type="match status" value="1"/>
</dbReference>
<comment type="subcellular location">
    <subcellularLocation>
        <location evidence="1">Cell membrane</location>
        <topology evidence="1">Multi-pass membrane protein</topology>
    </subcellularLocation>
</comment>